<feature type="binding site" evidence="9">
    <location>
        <position position="189"/>
    </location>
    <ligand>
        <name>Zn(2+)</name>
        <dbReference type="ChEBI" id="CHEBI:29105"/>
    </ligand>
</feature>
<feature type="binding site" evidence="8">
    <location>
        <position position="143"/>
    </location>
    <ligand>
        <name>substrate</name>
    </ligand>
</feature>
<organism evidence="13">
    <name type="scientific">Clostridium cellulovorans</name>
    <dbReference type="NCBI Taxonomy" id="1493"/>
    <lineage>
        <taxon>Bacteria</taxon>
        <taxon>Bacillati</taxon>
        <taxon>Bacillota</taxon>
        <taxon>Clostridia</taxon>
        <taxon>Eubacteriales</taxon>
        <taxon>Clostridiaceae</taxon>
        <taxon>Clostridium</taxon>
    </lineage>
</organism>
<dbReference type="Gene3D" id="3.40.50.880">
    <property type="match status" value="1"/>
</dbReference>
<name>A0A173N096_CLOCL</name>
<dbReference type="Gene3D" id="2.60.40.1180">
    <property type="entry name" value="Golgi alpha-mannosidase II"/>
    <property type="match status" value="1"/>
</dbReference>
<dbReference type="Pfam" id="PF08533">
    <property type="entry name" value="Glyco_hydro_42C"/>
    <property type="match status" value="1"/>
</dbReference>
<evidence type="ECO:0000256" key="3">
    <source>
        <dbReference type="ARBA" id="ARBA00012756"/>
    </source>
</evidence>
<dbReference type="EC" id="3.2.1.23" evidence="3 6"/>
<comment type="catalytic activity">
    <reaction evidence="1 6">
        <text>Hydrolysis of terminal non-reducing beta-D-galactose residues in beta-D-galactosides.</text>
        <dbReference type="EC" id="3.2.1.23"/>
    </reaction>
</comment>
<accession>A0A173N096</accession>
<reference evidence="13" key="1">
    <citation type="submission" date="2009-04" db="EMBL/GenBank/DDBJ databases">
        <title>Clostridium cellulovorans cellulosomal and noncellulosomal genes.</title>
        <authorList>
            <person name="Tamaru Y."/>
        </authorList>
    </citation>
    <scope>NUCLEOTIDE SEQUENCE</scope>
</reference>
<dbReference type="InterPro" id="IPR017853">
    <property type="entry name" value="GH"/>
</dbReference>
<dbReference type="Pfam" id="PF08532">
    <property type="entry name" value="Glyco_hydro_42M"/>
    <property type="match status" value="1"/>
</dbReference>
<feature type="active site" description="Nucleophile" evidence="7">
    <location>
        <position position="339"/>
    </location>
</feature>
<dbReference type="InterPro" id="IPR003476">
    <property type="entry name" value="Glyco_hydro_42"/>
</dbReference>
<keyword evidence="5 6" id="KW-0326">Glycosidase</keyword>
<dbReference type="Pfam" id="PF02449">
    <property type="entry name" value="Glyco_hydro_42"/>
    <property type="match status" value="1"/>
</dbReference>
<evidence type="ECO:0000256" key="5">
    <source>
        <dbReference type="ARBA" id="ARBA00023295"/>
    </source>
</evidence>
<comment type="similarity">
    <text evidence="2 6">Belongs to the glycosyl hydrolase 42 family.</text>
</comment>
<feature type="domain" description="Glycoside hydrolase family 42 N-terminal" evidence="10">
    <location>
        <begin position="44"/>
        <end position="417"/>
    </location>
</feature>
<feature type="binding site" evidence="9">
    <location>
        <position position="187"/>
    </location>
    <ligand>
        <name>Zn(2+)</name>
        <dbReference type="ChEBI" id="CHEBI:29105"/>
    </ligand>
</feature>
<dbReference type="PANTHER" id="PTHR36447">
    <property type="entry name" value="BETA-GALACTOSIDASE GANA"/>
    <property type="match status" value="1"/>
</dbReference>
<dbReference type="GO" id="GO:0009341">
    <property type="term" value="C:beta-galactosidase complex"/>
    <property type="evidence" value="ECO:0007669"/>
    <property type="project" value="InterPro"/>
</dbReference>
<dbReference type="CDD" id="cd03143">
    <property type="entry name" value="A4_beta-galactosidase_middle_domain"/>
    <property type="match status" value="1"/>
</dbReference>
<dbReference type="PIRSF" id="PIRSF001084">
    <property type="entry name" value="B-galactosidase"/>
    <property type="match status" value="1"/>
</dbReference>
<dbReference type="GO" id="GO:0004565">
    <property type="term" value="F:beta-galactosidase activity"/>
    <property type="evidence" value="ECO:0007669"/>
    <property type="project" value="UniProtKB-EC"/>
</dbReference>
<dbReference type="InterPro" id="IPR029062">
    <property type="entry name" value="Class_I_gatase-like"/>
</dbReference>
<evidence type="ECO:0000256" key="4">
    <source>
        <dbReference type="ARBA" id="ARBA00022801"/>
    </source>
</evidence>
<evidence type="ECO:0000259" key="11">
    <source>
        <dbReference type="Pfam" id="PF08532"/>
    </source>
</evidence>
<feature type="domain" description="Beta-galactosidase C-terminal" evidence="12">
    <location>
        <begin position="650"/>
        <end position="707"/>
    </location>
</feature>
<dbReference type="GO" id="GO:0006012">
    <property type="term" value="P:galactose metabolic process"/>
    <property type="evidence" value="ECO:0007669"/>
    <property type="project" value="InterPro"/>
</dbReference>
<proteinExistence type="inferred from homology"/>
<feature type="active site" description="Proton donor" evidence="7">
    <location>
        <position position="182"/>
    </location>
</feature>
<dbReference type="SUPFAM" id="SSF52317">
    <property type="entry name" value="Class I glutamine amidotransferase-like"/>
    <property type="match status" value="1"/>
</dbReference>
<dbReference type="Gene3D" id="3.20.20.80">
    <property type="entry name" value="Glycosidases"/>
    <property type="match status" value="1"/>
</dbReference>
<feature type="binding site" evidence="9">
    <location>
        <position position="192"/>
    </location>
    <ligand>
        <name>Zn(2+)</name>
        <dbReference type="ChEBI" id="CHEBI:29105"/>
    </ligand>
</feature>
<evidence type="ECO:0000259" key="12">
    <source>
        <dbReference type="Pfam" id="PF08533"/>
    </source>
</evidence>
<dbReference type="GO" id="GO:0046872">
    <property type="term" value="F:metal ion binding"/>
    <property type="evidence" value="ECO:0007669"/>
    <property type="project" value="UniProtKB-KW"/>
</dbReference>
<protein>
    <recommendedName>
        <fullName evidence="3 6">Beta-galactosidase</fullName>
        <shortName evidence="6">Beta-gal</shortName>
        <ecNumber evidence="3 6">3.2.1.23</ecNumber>
    </recommendedName>
</protein>
<feature type="domain" description="Beta-galactosidase trimerisation" evidence="11">
    <location>
        <begin position="428"/>
        <end position="639"/>
    </location>
</feature>
<feature type="binding site" evidence="9">
    <location>
        <position position="147"/>
    </location>
    <ligand>
        <name>Zn(2+)</name>
        <dbReference type="ChEBI" id="CHEBI:29105"/>
    </ligand>
</feature>
<evidence type="ECO:0000256" key="1">
    <source>
        <dbReference type="ARBA" id="ARBA00001412"/>
    </source>
</evidence>
<dbReference type="AlphaFoldDB" id="A0A173N096"/>
<dbReference type="InterPro" id="IPR013738">
    <property type="entry name" value="Beta_galactosidase_Trimer"/>
</dbReference>
<sequence>MLRLILVLLRIYNVNIIILHEVINMVKKYAPINKNFPHFYHGGDYNPDQWLKYPGVFEEDIRLMKLSNCNVMSIGIFSWTALEPEEGNFNFGWMDNVIDKLYENGIYVVLATPSGARPAWLSEKYPEVLRVNSARQKNHHGERHNHCYTSSVYREKIQIMNRKLAERYAKHPAVLLWHISNEFGGDCHCELCQEAFRNWLKDKYETLDNLNHAWWTEFWSHRYTSWSQIESPGPLGDSSLHGLNLDWKRFVTYQTTDFMKHEMKPLREINPEVPITTNLMEYFDGLNYWEVAKELDVVSWDNYPQWHGSQSDADLAMYISMYHDVMRSLKGGKPFMLMESTPSLTNWQGISKLKKPGMHLLSSLQAVAHGSDTVQYFQWRKSRGASEKFHGAVVDHCGHENTRVFRDVTDVGNALSKMDEIVGTTVPADTAIIFDWENRWAVNDGRGPRNIGVKYEETVVNHYKTFWKKGVPVDVINMDQDFSKYKILVAPMLYMVRPGVAERIEKFVNDGGTFVATYWSGIVNETDLCFLGGFPGPLRKVLGIWSEEIDSLYDNERNSVTFKENELSVNGTFEAFELCDLIHEETAKAIAYYDKDFYAGRPAVTVNNFGTGKAYYLAARTKDDFFDAFYGKLIEETKVKKALDTELPLGVTAQVRTDGEKNYIFLMNFNNAEAVVNIGEGKFIDFLSKESLKERISLTPFGIVIIEETR</sequence>
<evidence type="ECO:0000256" key="9">
    <source>
        <dbReference type="PIRSR" id="PIRSR001084-3"/>
    </source>
</evidence>
<feature type="binding site" evidence="8">
    <location>
        <position position="181"/>
    </location>
    <ligand>
        <name>substrate</name>
    </ligand>
</feature>
<evidence type="ECO:0000256" key="6">
    <source>
        <dbReference type="PIRNR" id="PIRNR001084"/>
    </source>
</evidence>
<evidence type="ECO:0000256" key="8">
    <source>
        <dbReference type="PIRSR" id="PIRSR001084-2"/>
    </source>
</evidence>
<dbReference type="InterPro" id="IPR013529">
    <property type="entry name" value="Glyco_hydro_42_N"/>
</dbReference>
<evidence type="ECO:0000256" key="7">
    <source>
        <dbReference type="PIRSR" id="PIRSR001084-1"/>
    </source>
</evidence>
<evidence type="ECO:0000313" key="13">
    <source>
        <dbReference type="EMBL" id="BAV13122.1"/>
    </source>
</evidence>
<dbReference type="SUPFAM" id="SSF51445">
    <property type="entry name" value="(Trans)glycosidases"/>
    <property type="match status" value="1"/>
</dbReference>
<feature type="binding site" evidence="8">
    <location>
        <position position="347"/>
    </location>
    <ligand>
        <name>substrate</name>
    </ligand>
</feature>
<evidence type="ECO:0000259" key="10">
    <source>
        <dbReference type="Pfam" id="PF02449"/>
    </source>
</evidence>
<keyword evidence="9" id="KW-0479">Metal-binding</keyword>
<dbReference type="PANTHER" id="PTHR36447:SF1">
    <property type="entry name" value="BETA-GALACTOSIDASE GANA"/>
    <property type="match status" value="1"/>
</dbReference>
<keyword evidence="9" id="KW-0862">Zinc</keyword>
<gene>
    <name evidence="13" type="primary">Bgal42A</name>
</gene>
<dbReference type="InterPro" id="IPR013739">
    <property type="entry name" value="Beta_galactosidase_C"/>
</dbReference>
<evidence type="ECO:0000256" key="2">
    <source>
        <dbReference type="ARBA" id="ARBA00005940"/>
    </source>
</evidence>
<keyword evidence="4 6" id="KW-0378">Hydrolase</keyword>
<dbReference type="InterPro" id="IPR013780">
    <property type="entry name" value="Glyco_hydro_b"/>
</dbReference>
<dbReference type="EMBL" id="AB499223">
    <property type="protein sequence ID" value="BAV13122.1"/>
    <property type="molecule type" value="Genomic_DNA"/>
</dbReference>